<dbReference type="Pfam" id="PF10081">
    <property type="entry name" value="Abhydrolase_9"/>
    <property type="match status" value="1"/>
</dbReference>
<dbReference type="Pfam" id="PF15420">
    <property type="entry name" value="Abhydrolase_9_N"/>
    <property type="match status" value="1"/>
</dbReference>
<dbReference type="ESTHER" id="9rhiz-a0a1e5xpp6">
    <property type="family name" value="Abhydrolase_9"/>
</dbReference>
<keyword evidence="1" id="KW-0812">Transmembrane</keyword>
<keyword evidence="5" id="KW-1185">Reference proteome</keyword>
<feature type="domain" description="Alpha/beta-hydrolase catalytic" evidence="2">
    <location>
        <begin position="254"/>
        <end position="539"/>
    </location>
</feature>
<feature type="domain" description="Alpha/beta-hydrolase N-terminal" evidence="3">
    <location>
        <begin position="30"/>
        <end position="237"/>
    </location>
</feature>
<dbReference type="PIRSF" id="PIRSF007542">
    <property type="entry name" value="UCP007542"/>
    <property type="match status" value="1"/>
</dbReference>
<feature type="transmembrane region" description="Helical" evidence="1">
    <location>
        <begin position="119"/>
        <end position="148"/>
    </location>
</feature>
<evidence type="ECO:0000259" key="2">
    <source>
        <dbReference type="Pfam" id="PF10081"/>
    </source>
</evidence>
<evidence type="ECO:0000259" key="3">
    <source>
        <dbReference type="Pfam" id="PF15420"/>
    </source>
</evidence>
<evidence type="ECO:0008006" key="6">
    <source>
        <dbReference type="Google" id="ProtNLM"/>
    </source>
</evidence>
<feature type="transmembrane region" description="Helical" evidence="1">
    <location>
        <begin position="17"/>
        <end position="35"/>
    </location>
</feature>
<evidence type="ECO:0000256" key="1">
    <source>
        <dbReference type="SAM" id="Phobius"/>
    </source>
</evidence>
<sequence>MQVPAWLKRLLDRFSEMGLVVGSILFSLALTPSLLPREALIQGVLSGCAFGAGYGIGVALEWLWSYMGLRLPVSKYTHWLKIAVTLCCLVLMAACLYQTTGWQNSVREIMGMQPVEAGLPISVLLIALLPAAILIYTGKLLAYGVGFFSRWLVRYVPRRVALVGSLVVVGIIATTLFNGVLMRGALRAADAFFLQLDGVAGQFGTPPNDPLRSGSAQSLIDWSTIGRDGRIYADSGPSKAEIEAVIGRPALEPLRVSVGLRSAATTEARAQLALDEMLRIGAFDRSVLLIVTPVGTGWVDPAGMDTLEYLMAGDVASVSLQYSYLLSPLSLVVEPEYGTEAAQALFNVVYGHWTRLPHDKRPKLYLNGLSLGAHASQASTQFFDVLQDPFQGALWVGPPFTSGIWRWATNNRQAGTPEWLPKFGNQTTIRFTNQGGGLDVAGVPWGPMRIAFLQHASDPIVFFSYASLHREPDWLKGGRGPDVSPILNWYPVVTFLQLGMDMALALEPPPGHGHDYAPADYIDAWRALIEPPGWDDQGIASLKAAMVERLARIADQSAVSK</sequence>
<keyword evidence="1" id="KW-1133">Transmembrane helix</keyword>
<dbReference type="InterPro" id="IPR027787">
    <property type="entry name" value="Alpha/beta-hydrolase_catalytic"/>
</dbReference>
<feature type="transmembrane region" description="Helical" evidence="1">
    <location>
        <begin position="41"/>
        <end position="64"/>
    </location>
</feature>
<accession>A0A1E5XPP6</accession>
<dbReference type="Proteomes" id="UP000095463">
    <property type="component" value="Unassembled WGS sequence"/>
</dbReference>
<keyword evidence="1" id="KW-0472">Membrane</keyword>
<comment type="caution">
    <text evidence="4">The sequence shown here is derived from an EMBL/GenBank/DDBJ whole genome shotgun (WGS) entry which is preliminary data.</text>
</comment>
<dbReference type="EMBL" id="LAJE02000198">
    <property type="protein sequence ID" value="OEO30577.1"/>
    <property type="molecule type" value="Genomic_DNA"/>
</dbReference>
<reference evidence="4 5" key="1">
    <citation type="journal article" date="2015" name="Genome Announc.">
        <title>Genome Assemblies of Three Soil-Associated Devosia species: D. insulae, D. limi, and D. soli.</title>
        <authorList>
            <person name="Hassan Y.I."/>
            <person name="Lepp D."/>
            <person name="Zhou T."/>
        </authorList>
    </citation>
    <scope>NUCLEOTIDE SEQUENCE [LARGE SCALE GENOMIC DNA]</scope>
    <source>
        <strain evidence="4 5">DS-56</strain>
    </source>
</reference>
<dbReference type="InterPro" id="IPR027788">
    <property type="entry name" value="Alpha/beta-hydrolase_N_dom"/>
</dbReference>
<evidence type="ECO:0000313" key="5">
    <source>
        <dbReference type="Proteomes" id="UP000095463"/>
    </source>
</evidence>
<feature type="transmembrane region" description="Helical" evidence="1">
    <location>
        <begin position="76"/>
        <end position="99"/>
    </location>
</feature>
<organism evidence="4 5">
    <name type="scientific">Devosia insulae DS-56</name>
    <dbReference type="NCBI Taxonomy" id="1116389"/>
    <lineage>
        <taxon>Bacteria</taxon>
        <taxon>Pseudomonadati</taxon>
        <taxon>Pseudomonadota</taxon>
        <taxon>Alphaproteobacteria</taxon>
        <taxon>Hyphomicrobiales</taxon>
        <taxon>Devosiaceae</taxon>
        <taxon>Devosia</taxon>
    </lineage>
</organism>
<evidence type="ECO:0000313" key="4">
    <source>
        <dbReference type="EMBL" id="OEO30577.1"/>
    </source>
</evidence>
<protein>
    <recommendedName>
        <fullName evidence="6">Alpha/beta-hydrolase catalytic domain-containing protein</fullName>
    </recommendedName>
</protein>
<proteinExistence type="predicted"/>
<gene>
    <name evidence="4" type="ORF">VW23_020740</name>
</gene>
<dbReference type="InterPro" id="IPR012037">
    <property type="entry name" value="Alpha/beta-hydrolase_fam"/>
</dbReference>
<name>A0A1E5XPP6_9HYPH</name>
<dbReference type="AlphaFoldDB" id="A0A1E5XPP6"/>
<feature type="transmembrane region" description="Helical" evidence="1">
    <location>
        <begin position="160"/>
        <end position="181"/>
    </location>
</feature>